<protein>
    <submittedName>
        <fullName evidence="2">Uncharacterized protein</fullName>
    </submittedName>
</protein>
<feature type="region of interest" description="Disordered" evidence="1">
    <location>
        <begin position="1"/>
        <end position="57"/>
    </location>
</feature>
<accession>A0ABD3GRF2</accession>
<keyword evidence="3" id="KW-1185">Reference proteome</keyword>
<dbReference type="EMBL" id="JBJQOH010000007">
    <property type="protein sequence ID" value="KAL3680334.1"/>
    <property type="molecule type" value="Genomic_DNA"/>
</dbReference>
<organism evidence="2 3">
    <name type="scientific">Riccia sorocarpa</name>
    <dbReference type="NCBI Taxonomy" id="122646"/>
    <lineage>
        <taxon>Eukaryota</taxon>
        <taxon>Viridiplantae</taxon>
        <taxon>Streptophyta</taxon>
        <taxon>Embryophyta</taxon>
        <taxon>Marchantiophyta</taxon>
        <taxon>Marchantiopsida</taxon>
        <taxon>Marchantiidae</taxon>
        <taxon>Marchantiales</taxon>
        <taxon>Ricciaceae</taxon>
        <taxon>Riccia</taxon>
    </lineage>
</organism>
<proteinExistence type="predicted"/>
<reference evidence="2 3" key="1">
    <citation type="submission" date="2024-09" db="EMBL/GenBank/DDBJ databases">
        <title>Chromosome-scale assembly of Riccia sorocarpa.</title>
        <authorList>
            <person name="Paukszto L."/>
        </authorList>
    </citation>
    <scope>NUCLEOTIDE SEQUENCE [LARGE SCALE GENOMIC DNA]</scope>
    <source>
        <strain evidence="2">LP-2024</strain>
        <tissue evidence="2">Aerial parts of the thallus</tissue>
    </source>
</reference>
<dbReference type="PANTHER" id="PTHR35751:SF3">
    <property type="entry name" value="OS06G0530200 PROTEIN"/>
    <property type="match status" value="1"/>
</dbReference>
<dbReference type="PANTHER" id="PTHR35751">
    <property type="match status" value="1"/>
</dbReference>
<gene>
    <name evidence="2" type="ORF">R1sor_023290</name>
</gene>
<dbReference type="Proteomes" id="UP001633002">
    <property type="component" value="Unassembled WGS sequence"/>
</dbReference>
<comment type="caution">
    <text evidence="2">The sequence shown here is derived from an EMBL/GenBank/DDBJ whole genome shotgun (WGS) entry which is preliminary data.</text>
</comment>
<evidence type="ECO:0000313" key="3">
    <source>
        <dbReference type="Proteomes" id="UP001633002"/>
    </source>
</evidence>
<evidence type="ECO:0000313" key="2">
    <source>
        <dbReference type="EMBL" id="KAL3680334.1"/>
    </source>
</evidence>
<name>A0ABD3GRF2_9MARC</name>
<dbReference type="AlphaFoldDB" id="A0ABD3GRF2"/>
<sequence length="69" mass="7056">MAKRIPMIKFPNRRGPAVSGDRAPTPAAPPKVTPPKSSTTAAGSASVQPRRPPVSNEEIDVVLLGGAVG</sequence>
<evidence type="ECO:0000256" key="1">
    <source>
        <dbReference type="SAM" id="MobiDB-lite"/>
    </source>
</evidence>